<dbReference type="NCBIfam" id="NF033551">
    <property type="entry name" value="transpos_IS1182"/>
    <property type="match status" value="1"/>
</dbReference>
<dbReference type="InterPro" id="IPR025668">
    <property type="entry name" value="Tnp_DDE_dom"/>
</dbReference>
<evidence type="ECO:0000256" key="1">
    <source>
        <dbReference type="SAM" id="MobiDB-lite"/>
    </source>
</evidence>
<feature type="compositionally biased region" description="Basic and acidic residues" evidence="1">
    <location>
        <begin position="206"/>
        <end position="223"/>
    </location>
</feature>
<dbReference type="PANTHER" id="PTHR33408">
    <property type="entry name" value="TRANSPOSASE"/>
    <property type="match status" value="1"/>
</dbReference>
<dbReference type="Pfam" id="PF13751">
    <property type="entry name" value="DDE_Tnp_1_6"/>
    <property type="match status" value="1"/>
</dbReference>
<dbReference type="EMBL" id="JACOOT010000021">
    <property type="protein sequence ID" value="MBC5651335.1"/>
    <property type="molecule type" value="Genomic_DNA"/>
</dbReference>
<comment type="caution">
    <text evidence="4">The sequence shown here is derived from an EMBL/GenBank/DDBJ whole genome shotgun (WGS) entry which is preliminary data.</text>
</comment>
<name>A0A8I0DR03_9FIRM</name>
<gene>
    <name evidence="4" type="ORF">H8S54_09470</name>
</gene>
<accession>A0A8I0DR03</accession>
<dbReference type="AlphaFoldDB" id="A0A8I0DR03"/>
<dbReference type="RefSeq" id="WP_186901365.1">
    <property type="nucleotide sequence ID" value="NZ_JACOOT010000021.1"/>
</dbReference>
<feature type="domain" description="Transposase InsH N-terminal" evidence="2">
    <location>
        <begin position="9"/>
        <end position="106"/>
    </location>
</feature>
<reference evidence="4 5" key="1">
    <citation type="submission" date="2020-08" db="EMBL/GenBank/DDBJ databases">
        <title>Genome public.</title>
        <authorList>
            <person name="Liu C."/>
            <person name="Sun Q."/>
        </authorList>
    </citation>
    <scope>NUCLEOTIDE SEQUENCE [LARGE SCALE GENOMIC DNA]</scope>
    <source>
        <strain evidence="4 5">BX17</strain>
    </source>
</reference>
<evidence type="ECO:0000313" key="4">
    <source>
        <dbReference type="EMBL" id="MBC5651335.1"/>
    </source>
</evidence>
<keyword evidence="5" id="KW-1185">Reference proteome</keyword>
<dbReference type="Proteomes" id="UP000652847">
    <property type="component" value="Unassembled WGS sequence"/>
</dbReference>
<sequence>MQLAMHMVTIEDLMPREHFLRKLEAALDLSFVYEETAPFYSKKYGRPAIDPVVIVKYLLVGFLYGIPSERQIERRVQTDIALRWYLGLDLFDRVPDHSTVSQLRRRKPSFRKVFRRLFEEVVGQCIEKGLVSGRVVGADSTHVRANASRASEGLVEVAEEAGVYWERLDDYEEEGLEELERRTGKRRKKRTKQIKRDNRRTHKRVSRTDPESGHLKRPGKPEGPHYLAHQAVDSDYGIIVGQTVTAGDVNDSVPFLGLIEHIHENIVPIQAATADAAYDFPLAHRALGELGIGFFVRPQKTAARMSVQFTRDDFCRDENRDVYLCPIGKELCLRRLARSASGLFWEYQADKRDCALCPLREKCLRESDKRGARKVSVSYFAADRQRNLERRSSPEYREALKLRQVWCEGSFSAQKREHNLARVLRRGLEAAEDHCLLSATALNLKRMIKHAG</sequence>
<dbReference type="InterPro" id="IPR008490">
    <property type="entry name" value="Transposase_InsH_N"/>
</dbReference>
<protein>
    <submittedName>
        <fullName evidence="4">IS1182 family transposase</fullName>
    </submittedName>
</protein>
<feature type="compositionally biased region" description="Basic residues" evidence="1">
    <location>
        <begin position="183"/>
        <end position="205"/>
    </location>
</feature>
<dbReference type="Pfam" id="PF05598">
    <property type="entry name" value="DUF772"/>
    <property type="match status" value="1"/>
</dbReference>
<organism evidence="4 5">
    <name type="scientific">Blautia segnis</name>
    <dbReference type="NCBI Taxonomy" id="2763030"/>
    <lineage>
        <taxon>Bacteria</taxon>
        <taxon>Bacillati</taxon>
        <taxon>Bacillota</taxon>
        <taxon>Clostridia</taxon>
        <taxon>Lachnospirales</taxon>
        <taxon>Lachnospiraceae</taxon>
        <taxon>Blautia</taxon>
    </lineage>
</organism>
<evidence type="ECO:0000259" key="3">
    <source>
        <dbReference type="Pfam" id="PF13751"/>
    </source>
</evidence>
<feature type="domain" description="Transposase DDE" evidence="3">
    <location>
        <begin position="325"/>
        <end position="448"/>
    </location>
</feature>
<proteinExistence type="predicted"/>
<dbReference type="InterPro" id="IPR047629">
    <property type="entry name" value="IS1182_transpos"/>
</dbReference>
<evidence type="ECO:0000313" key="5">
    <source>
        <dbReference type="Proteomes" id="UP000652847"/>
    </source>
</evidence>
<evidence type="ECO:0000259" key="2">
    <source>
        <dbReference type="Pfam" id="PF05598"/>
    </source>
</evidence>
<feature type="region of interest" description="Disordered" evidence="1">
    <location>
        <begin position="177"/>
        <end position="225"/>
    </location>
</feature>